<dbReference type="STRING" id="171291.SAMN02745154_00019"/>
<protein>
    <submittedName>
        <fullName evidence="1">Uncharacterized protein</fullName>
    </submittedName>
</protein>
<dbReference type="RefSeq" id="WP_078746771.1">
    <property type="nucleotide sequence ID" value="NZ_CP137850.1"/>
</dbReference>
<name>A0A1T4KEH5_9BACT</name>
<organism evidence="1 2">
    <name type="scientific">Mycoplasmopsis verecunda</name>
    <dbReference type="NCBI Taxonomy" id="171291"/>
    <lineage>
        <taxon>Bacteria</taxon>
        <taxon>Bacillati</taxon>
        <taxon>Mycoplasmatota</taxon>
        <taxon>Mycoplasmoidales</taxon>
        <taxon>Metamycoplasmataceae</taxon>
        <taxon>Mycoplasmopsis</taxon>
    </lineage>
</organism>
<proteinExistence type="predicted"/>
<dbReference type="AlphaFoldDB" id="A0A1T4KEH5"/>
<dbReference type="Proteomes" id="UP000190389">
    <property type="component" value="Unassembled WGS sequence"/>
</dbReference>
<gene>
    <name evidence="1" type="ORF">SAMN02745154_00019</name>
</gene>
<dbReference type="EMBL" id="FUXF01000002">
    <property type="protein sequence ID" value="SJZ40755.1"/>
    <property type="molecule type" value="Genomic_DNA"/>
</dbReference>
<keyword evidence="2" id="KW-1185">Reference proteome</keyword>
<sequence length="170" mass="21013">MQNNKRKISNFFLAIAYKSQYRKILNKINFTYQKFYELNLIKTKKLEKLESDKFAKRSADLNDFIQSFNDEIEFCSNVTEAQKQMIFNFYYYLFYDLFIKYYNRDELEVKNYLGETFSRIHLDNDKKKRKQQFKIIVNKIKREYYYLFLDEFQKIDGYNTVLRAILRKVL</sequence>
<accession>A0A1T4KEH5</accession>
<evidence type="ECO:0000313" key="2">
    <source>
        <dbReference type="Proteomes" id="UP000190389"/>
    </source>
</evidence>
<dbReference type="OrthoDB" id="400440at2"/>
<reference evidence="2" key="1">
    <citation type="submission" date="2017-02" db="EMBL/GenBank/DDBJ databases">
        <authorList>
            <person name="Varghese N."/>
            <person name="Submissions S."/>
        </authorList>
    </citation>
    <scope>NUCLEOTIDE SEQUENCE [LARGE SCALE GENOMIC DNA]</scope>
    <source>
        <strain evidence="2">ATCC 27862</strain>
    </source>
</reference>
<evidence type="ECO:0000313" key="1">
    <source>
        <dbReference type="EMBL" id="SJZ40755.1"/>
    </source>
</evidence>